<feature type="region of interest" description="Disordered" evidence="3">
    <location>
        <begin position="32"/>
        <end position="55"/>
    </location>
</feature>
<sequence>MSKQYDNWERLVQATLRREAFRQLCRQDSLSSISSSSSASSPSSSPQYSRSFRKLEHEPPLPSDLGMISRFPHRLIALATDHFSDRNLLARGSSGDLFMGLISEPVMVKRVGFGDGGAFSSELTFFSSMASDSPRRFVPLLGHCSEKESEKFLIYKYLPKRDLANAFYHEKDGLRSLDWISRWKIARGVAEGLAYLHHECYPPLVHGDVQASSILLDDNFEVRLGSLSRILVERNPKNKPASVTWRSKTSSSGTLIKETREYDVYCLGKVLLELVTGNLGISSANDSNLKEILEATLLNVNLYDMELVTSIVDPTLIIDEDLLEEVWAMAVIAKSCLNPDPNRRPIMRYVLKALENPLRVVREEDTSRTANEKAAR</sequence>
<dbReference type="GO" id="GO:0004672">
    <property type="term" value="F:protein kinase activity"/>
    <property type="evidence" value="ECO:0007669"/>
    <property type="project" value="InterPro"/>
</dbReference>
<feature type="compositionally biased region" description="Low complexity" evidence="3">
    <location>
        <begin position="32"/>
        <end position="50"/>
    </location>
</feature>
<dbReference type="OrthoDB" id="1742050at2759"/>
<dbReference type="InterPro" id="IPR000719">
    <property type="entry name" value="Prot_kinase_dom"/>
</dbReference>
<dbReference type="FunFam" id="1.10.510.10:FF:000448">
    <property type="entry name" value="Putative LRR receptor-like serine/threonine-protein kinase"/>
    <property type="match status" value="1"/>
</dbReference>
<evidence type="ECO:0000256" key="2">
    <source>
        <dbReference type="ARBA" id="ARBA00022840"/>
    </source>
</evidence>
<dbReference type="Proteomes" id="UP000325081">
    <property type="component" value="Unassembled WGS sequence"/>
</dbReference>
<evidence type="ECO:0000313" key="5">
    <source>
        <dbReference type="EMBL" id="GER50363.1"/>
    </source>
</evidence>
<keyword evidence="1" id="KW-0547">Nucleotide-binding</keyword>
<dbReference type="AlphaFoldDB" id="A0A5A7QY77"/>
<keyword evidence="2" id="KW-0067">ATP-binding</keyword>
<organism evidence="5 6">
    <name type="scientific">Striga asiatica</name>
    <name type="common">Asiatic witchweed</name>
    <name type="synonym">Buchnera asiatica</name>
    <dbReference type="NCBI Taxonomy" id="4170"/>
    <lineage>
        <taxon>Eukaryota</taxon>
        <taxon>Viridiplantae</taxon>
        <taxon>Streptophyta</taxon>
        <taxon>Embryophyta</taxon>
        <taxon>Tracheophyta</taxon>
        <taxon>Spermatophyta</taxon>
        <taxon>Magnoliopsida</taxon>
        <taxon>eudicotyledons</taxon>
        <taxon>Gunneridae</taxon>
        <taxon>Pentapetalae</taxon>
        <taxon>asterids</taxon>
        <taxon>lamiids</taxon>
        <taxon>Lamiales</taxon>
        <taxon>Orobanchaceae</taxon>
        <taxon>Buchnereae</taxon>
        <taxon>Striga</taxon>
    </lineage>
</organism>
<reference evidence="6" key="1">
    <citation type="journal article" date="2019" name="Curr. Biol.">
        <title>Genome Sequence of Striga asiatica Provides Insight into the Evolution of Plant Parasitism.</title>
        <authorList>
            <person name="Yoshida S."/>
            <person name="Kim S."/>
            <person name="Wafula E.K."/>
            <person name="Tanskanen J."/>
            <person name="Kim Y.M."/>
            <person name="Honaas L."/>
            <person name="Yang Z."/>
            <person name="Spallek T."/>
            <person name="Conn C.E."/>
            <person name="Ichihashi Y."/>
            <person name="Cheong K."/>
            <person name="Cui S."/>
            <person name="Der J.P."/>
            <person name="Gundlach H."/>
            <person name="Jiao Y."/>
            <person name="Hori C."/>
            <person name="Ishida J.K."/>
            <person name="Kasahara H."/>
            <person name="Kiba T."/>
            <person name="Kim M.S."/>
            <person name="Koo N."/>
            <person name="Laohavisit A."/>
            <person name="Lee Y.H."/>
            <person name="Lumba S."/>
            <person name="McCourt P."/>
            <person name="Mortimer J.C."/>
            <person name="Mutuku J.M."/>
            <person name="Nomura T."/>
            <person name="Sasaki-Sekimoto Y."/>
            <person name="Seto Y."/>
            <person name="Wang Y."/>
            <person name="Wakatake T."/>
            <person name="Sakakibara H."/>
            <person name="Demura T."/>
            <person name="Yamaguchi S."/>
            <person name="Yoneyama K."/>
            <person name="Manabe R.I."/>
            <person name="Nelson D.C."/>
            <person name="Schulman A.H."/>
            <person name="Timko M.P."/>
            <person name="dePamphilis C.W."/>
            <person name="Choi D."/>
            <person name="Shirasu K."/>
        </authorList>
    </citation>
    <scope>NUCLEOTIDE SEQUENCE [LARGE SCALE GENOMIC DNA]</scope>
    <source>
        <strain evidence="6">cv. UVA1</strain>
    </source>
</reference>
<dbReference type="Pfam" id="PF07714">
    <property type="entry name" value="PK_Tyr_Ser-Thr"/>
    <property type="match status" value="1"/>
</dbReference>
<dbReference type="PROSITE" id="PS50011">
    <property type="entry name" value="PROTEIN_KINASE_DOM"/>
    <property type="match status" value="1"/>
</dbReference>
<dbReference type="PANTHER" id="PTHR27001">
    <property type="entry name" value="OS01G0253100 PROTEIN"/>
    <property type="match status" value="1"/>
</dbReference>
<evidence type="ECO:0000256" key="3">
    <source>
        <dbReference type="SAM" id="MobiDB-lite"/>
    </source>
</evidence>
<dbReference type="EMBL" id="BKCP01009181">
    <property type="protein sequence ID" value="GER50363.1"/>
    <property type="molecule type" value="Genomic_DNA"/>
</dbReference>
<keyword evidence="6" id="KW-1185">Reference proteome</keyword>
<dbReference type="GO" id="GO:0005886">
    <property type="term" value="C:plasma membrane"/>
    <property type="evidence" value="ECO:0007669"/>
    <property type="project" value="TreeGrafter"/>
</dbReference>
<gene>
    <name evidence="5" type="ORF">STAS_27660</name>
</gene>
<dbReference type="Gene3D" id="3.30.200.20">
    <property type="entry name" value="Phosphorylase Kinase, domain 1"/>
    <property type="match status" value="1"/>
</dbReference>
<comment type="caution">
    <text evidence="5">The sequence shown here is derived from an EMBL/GenBank/DDBJ whole genome shotgun (WGS) entry which is preliminary data.</text>
</comment>
<evidence type="ECO:0000313" key="6">
    <source>
        <dbReference type="Proteomes" id="UP000325081"/>
    </source>
</evidence>
<feature type="domain" description="Protein kinase" evidence="4">
    <location>
        <begin position="83"/>
        <end position="359"/>
    </location>
</feature>
<keyword evidence="5" id="KW-0418">Kinase</keyword>
<evidence type="ECO:0000259" key="4">
    <source>
        <dbReference type="PROSITE" id="PS50011"/>
    </source>
</evidence>
<proteinExistence type="predicted"/>
<name>A0A5A7QY77_STRAF</name>
<accession>A0A5A7QY77</accession>
<keyword evidence="5" id="KW-0675">Receptor</keyword>
<dbReference type="Gene3D" id="1.10.510.10">
    <property type="entry name" value="Transferase(Phosphotransferase) domain 1"/>
    <property type="match status" value="1"/>
</dbReference>
<dbReference type="GO" id="GO:0005524">
    <property type="term" value="F:ATP binding"/>
    <property type="evidence" value="ECO:0007669"/>
    <property type="project" value="UniProtKB-KW"/>
</dbReference>
<dbReference type="InterPro" id="IPR011009">
    <property type="entry name" value="Kinase-like_dom_sf"/>
</dbReference>
<dbReference type="PANTHER" id="PTHR27001:SF237">
    <property type="entry name" value="OS03G0773300 PROTEIN"/>
    <property type="match status" value="1"/>
</dbReference>
<protein>
    <submittedName>
        <fullName evidence="5">Lrr receptor protein kinase</fullName>
    </submittedName>
</protein>
<keyword evidence="5" id="KW-0808">Transferase</keyword>
<dbReference type="SUPFAM" id="SSF56112">
    <property type="entry name" value="Protein kinase-like (PK-like)"/>
    <property type="match status" value="1"/>
</dbReference>
<evidence type="ECO:0000256" key="1">
    <source>
        <dbReference type="ARBA" id="ARBA00022741"/>
    </source>
</evidence>
<dbReference type="InterPro" id="IPR001245">
    <property type="entry name" value="Ser-Thr/Tyr_kinase_cat_dom"/>
</dbReference>